<sequence length="106" mass="12027">MNASFSELFLFTVTLPVQEVWMPPSAGADKELFVLPPSVAPSFTLIQWRNFTRQVIKDQTHDASLPSPSVLCVVAGLRSYVTVNYGTLETDDQQELWNRERMHGRD</sequence>
<dbReference type="EMBL" id="JAPTMU010000004">
    <property type="protein sequence ID" value="KAJ4944443.1"/>
    <property type="molecule type" value="Genomic_DNA"/>
</dbReference>
<reference evidence="1" key="1">
    <citation type="submission" date="2022-11" db="EMBL/GenBank/DDBJ databases">
        <title>Chromosome-level genome of Pogonophryne albipinna.</title>
        <authorList>
            <person name="Jo E."/>
        </authorList>
    </citation>
    <scope>NUCLEOTIDE SEQUENCE</scope>
    <source>
        <strain evidence="1">SGF0006</strain>
        <tissue evidence="1">Muscle</tissue>
    </source>
</reference>
<evidence type="ECO:0000313" key="2">
    <source>
        <dbReference type="Proteomes" id="UP001219934"/>
    </source>
</evidence>
<evidence type="ECO:0000313" key="1">
    <source>
        <dbReference type="EMBL" id="KAJ4944443.1"/>
    </source>
</evidence>
<comment type="caution">
    <text evidence="1">The sequence shown here is derived from an EMBL/GenBank/DDBJ whole genome shotgun (WGS) entry which is preliminary data.</text>
</comment>
<protein>
    <submittedName>
        <fullName evidence="1">Uncharacterized protein</fullName>
    </submittedName>
</protein>
<dbReference type="Proteomes" id="UP001219934">
    <property type="component" value="Unassembled WGS sequence"/>
</dbReference>
<keyword evidence="2" id="KW-1185">Reference proteome</keyword>
<gene>
    <name evidence="1" type="ORF">JOQ06_012987</name>
</gene>
<proteinExistence type="predicted"/>
<accession>A0AAD6BGR2</accession>
<dbReference type="AlphaFoldDB" id="A0AAD6BGR2"/>
<organism evidence="1 2">
    <name type="scientific">Pogonophryne albipinna</name>
    <dbReference type="NCBI Taxonomy" id="1090488"/>
    <lineage>
        <taxon>Eukaryota</taxon>
        <taxon>Metazoa</taxon>
        <taxon>Chordata</taxon>
        <taxon>Craniata</taxon>
        <taxon>Vertebrata</taxon>
        <taxon>Euteleostomi</taxon>
        <taxon>Actinopterygii</taxon>
        <taxon>Neopterygii</taxon>
        <taxon>Teleostei</taxon>
        <taxon>Neoteleostei</taxon>
        <taxon>Acanthomorphata</taxon>
        <taxon>Eupercaria</taxon>
        <taxon>Perciformes</taxon>
        <taxon>Notothenioidei</taxon>
        <taxon>Pogonophryne</taxon>
    </lineage>
</organism>
<name>A0AAD6BGR2_9TELE</name>